<organism evidence="2 3">
    <name type="scientific">Marchantia polymorpha subsp. ruderalis</name>
    <dbReference type="NCBI Taxonomy" id="1480154"/>
    <lineage>
        <taxon>Eukaryota</taxon>
        <taxon>Viridiplantae</taxon>
        <taxon>Streptophyta</taxon>
        <taxon>Embryophyta</taxon>
        <taxon>Marchantiophyta</taxon>
        <taxon>Marchantiopsida</taxon>
        <taxon>Marchantiidae</taxon>
        <taxon>Marchantiales</taxon>
        <taxon>Marchantiaceae</taxon>
        <taxon>Marchantia</taxon>
    </lineage>
</organism>
<reference evidence="2" key="1">
    <citation type="submission" date="2016-03" db="EMBL/GenBank/DDBJ databases">
        <title>Mechanisms controlling the formation of the plant cell surface in tip-growing cells are functionally conserved among land plants.</title>
        <authorList>
            <person name="Honkanen S."/>
            <person name="Jones V.A."/>
            <person name="Morieri G."/>
            <person name="Champion C."/>
            <person name="Hetherington A.J."/>
            <person name="Kelly S."/>
            <person name="Saint-Marcoux D."/>
            <person name="Proust H."/>
            <person name="Prescott H."/>
            <person name="Dolan L."/>
        </authorList>
    </citation>
    <scope>NUCLEOTIDE SEQUENCE [LARGE SCALE GENOMIC DNA]</scope>
    <source>
        <tissue evidence="2">Whole gametophyte</tissue>
    </source>
</reference>
<comment type="caution">
    <text evidence="2">The sequence shown here is derived from an EMBL/GenBank/DDBJ whole genome shotgun (WGS) entry which is preliminary data.</text>
</comment>
<feature type="region of interest" description="Disordered" evidence="1">
    <location>
        <begin position="91"/>
        <end position="110"/>
    </location>
</feature>
<evidence type="ECO:0000313" key="2">
    <source>
        <dbReference type="EMBL" id="OAE23020.1"/>
    </source>
</evidence>
<evidence type="ECO:0000256" key="1">
    <source>
        <dbReference type="SAM" id="MobiDB-lite"/>
    </source>
</evidence>
<evidence type="ECO:0000313" key="3">
    <source>
        <dbReference type="Proteomes" id="UP000077202"/>
    </source>
</evidence>
<dbReference type="Proteomes" id="UP000077202">
    <property type="component" value="Unassembled WGS sequence"/>
</dbReference>
<dbReference type="EMBL" id="LVLJ01002972">
    <property type="protein sequence ID" value="OAE23020.1"/>
    <property type="molecule type" value="Genomic_DNA"/>
</dbReference>
<accession>A0A176VQ40</accession>
<gene>
    <name evidence="2" type="ORF">AXG93_1231s1330</name>
</gene>
<sequence>MDVVWRGNGMASWDTVNQLFREIAQLKKETELALTEIEELEIWLENVSPETLESDIEGKMARHETLYSEERDRATKEETLLNQSILQIDAIAKQSENGQEDDTQDKDPSA</sequence>
<name>A0A176VQ40_MARPO</name>
<keyword evidence="3" id="KW-1185">Reference proteome</keyword>
<protein>
    <submittedName>
        <fullName evidence="2">Uncharacterized protein</fullName>
    </submittedName>
</protein>
<dbReference type="AlphaFoldDB" id="A0A176VQ40"/>
<proteinExistence type="predicted"/>